<keyword evidence="2" id="KW-0964">Secreted</keyword>
<dbReference type="PROSITE" id="PS00022">
    <property type="entry name" value="EGF_1"/>
    <property type="match status" value="1"/>
</dbReference>
<evidence type="ECO:0000256" key="5">
    <source>
        <dbReference type="ARBA" id="ARBA00022737"/>
    </source>
</evidence>
<dbReference type="GO" id="GO:0030855">
    <property type="term" value="P:epithelial cell differentiation"/>
    <property type="evidence" value="ECO:0007669"/>
    <property type="project" value="UniProtKB-ARBA"/>
</dbReference>
<dbReference type="SUPFAM" id="SSF57196">
    <property type="entry name" value="EGF/Laminin"/>
    <property type="match status" value="3"/>
</dbReference>
<dbReference type="PROSITE" id="PS01187">
    <property type="entry name" value="EGF_CA"/>
    <property type="match status" value="1"/>
</dbReference>
<name>A0A9W2Y6S4_BETSP</name>
<dbReference type="InterPro" id="IPR052235">
    <property type="entry name" value="Nephronectin_domain"/>
</dbReference>
<evidence type="ECO:0000256" key="8">
    <source>
        <dbReference type="PROSITE-ProRule" id="PRU00076"/>
    </source>
</evidence>
<evidence type="ECO:0000256" key="7">
    <source>
        <dbReference type="ARBA" id="ARBA00023180"/>
    </source>
</evidence>
<evidence type="ECO:0000313" key="11">
    <source>
        <dbReference type="Proteomes" id="UP000515150"/>
    </source>
</evidence>
<keyword evidence="5" id="KW-0677">Repeat</keyword>
<dbReference type="PROSITE" id="PS01186">
    <property type="entry name" value="EGF_2"/>
    <property type="match status" value="3"/>
</dbReference>
<evidence type="ECO:0000256" key="9">
    <source>
        <dbReference type="SAM" id="SignalP"/>
    </source>
</evidence>
<feature type="signal peptide" evidence="9">
    <location>
        <begin position="1"/>
        <end position="20"/>
    </location>
</feature>
<keyword evidence="3 8" id="KW-0245">EGF-like domain</keyword>
<dbReference type="GO" id="GO:0005576">
    <property type="term" value="C:extracellular region"/>
    <property type="evidence" value="ECO:0007669"/>
    <property type="project" value="UniProtKB-SubCell"/>
</dbReference>
<reference evidence="12" key="1">
    <citation type="submission" date="2025-08" db="UniProtKB">
        <authorList>
            <consortium name="RefSeq"/>
        </authorList>
    </citation>
    <scope>IDENTIFICATION</scope>
</reference>
<comment type="subcellular location">
    <subcellularLocation>
        <location evidence="1">Secreted</location>
    </subcellularLocation>
</comment>
<dbReference type="RefSeq" id="XP_055369639.1">
    <property type="nucleotide sequence ID" value="XM_055513664.1"/>
</dbReference>
<dbReference type="InterPro" id="IPR001881">
    <property type="entry name" value="EGF-like_Ca-bd_dom"/>
</dbReference>
<evidence type="ECO:0000256" key="4">
    <source>
        <dbReference type="ARBA" id="ARBA00022729"/>
    </source>
</evidence>
<evidence type="ECO:0000256" key="1">
    <source>
        <dbReference type="ARBA" id="ARBA00004613"/>
    </source>
</evidence>
<evidence type="ECO:0000256" key="6">
    <source>
        <dbReference type="ARBA" id="ARBA00023157"/>
    </source>
</evidence>
<protein>
    <submittedName>
        <fullName evidence="12">Nephronectin isoform X2</fullName>
    </submittedName>
</protein>
<dbReference type="Pfam" id="PF12947">
    <property type="entry name" value="EGF_3"/>
    <property type="match status" value="1"/>
</dbReference>
<dbReference type="PROSITE" id="PS00010">
    <property type="entry name" value="ASX_HYDROXYL"/>
    <property type="match status" value="3"/>
</dbReference>
<evidence type="ECO:0000256" key="3">
    <source>
        <dbReference type="ARBA" id="ARBA00022536"/>
    </source>
</evidence>
<dbReference type="Gene3D" id="2.10.25.10">
    <property type="entry name" value="Laminin"/>
    <property type="match status" value="4"/>
</dbReference>
<organism evidence="11 12">
    <name type="scientific">Betta splendens</name>
    <name type="common">Siamese fighting fish</name>
    <dbReference type="NCBI Taxonomy" id="158456"/>
    <lineage>
        <taxon>Eukaryota</taxon>
        <taxon>Metazoa</taxon>
        <taxon>Chordata</taxon>
        <taxon>Craniata</taxon>
        <taxon>Vertebrata</taxon>
        <taxon>Euteleostomi</taxon>
        <taxon>Actinopterygii</taxon>
        <taxon>Neopterygii</taxon>
        <taxon>Teleostei</taxon>
        <taxon>Neoteleostei</taxon>
        <taxon>Acanthomorphata</taxon>
        <taxon>Anabantaria</taxon>
        <taxon>Anabantiformes</taxon>
        <taxon>Anabantoidei</taxon>
        <taxon>Osphronemidae</taxon>
        <taxon>Betta</taxon>
    </lineage>
</organism>
<dbReference type="Proteomes" id="UP000515150">
    <property type="component" value="Chromosome 1"/>
</dbReference>
<dbReference type="InterPro" id="IPR000742">
    <property type="entry name" value="EGF"/>
</dbReference>
<keyword evidence="4 9" id="KW-0732">Signal</keyword>
<feature type="chain" id="PRO_5040931559" evidence="9">
    <location>
        <begin position="21"/>
        <end position="251"/>
    </location>
</feature>
<dbReference type="GO" id="GO:0005509">
    <property type="term" value="F:calcium ion binding"/>
    <property type="evidence" value="ECO:0007669"/>
    <property type="project" value="InterPro"/>
</dbReference>
<dbReference type="InterPro" id="IPR000152">
    <property type="entry name" value="EGF-type_Asp/Asn_hydroxyl_site"/>
</dbReference>
<feature type="domain" description="EGF-like" evidence="10">
    <location>
        <begin position="183"/>
        <end position="223"/>
    </location>
</feature>
<dbReference type="FunFam" id="2.10.25.10:FF:000014">
    <property type="entry name" value="Latent-transforming growth factor beta-binding protein 3"/>
    <property type="match status" value="1"/>
</dbReference>
<comment type="caution">
    <text evidence="8">Lacks conserved residue(s) required for the propagation of feature annotation.</text>
</comment>
<dbReference type="InterPro" id="IPR049883">
    <property type="entry name" value="NOTCH1_EGF-like"/>
</dbReference>
<dbReference type="PANTHER" id="PTHR24050:SF19">
    <property type="entry name" value="NEPHRONECTIN"/>
    <property type="match status" value="1"/>
</dbReference>
<evidence type="ECO:0000256" key="2">
    <source>
        <dbReference type="ARBA" id="ARBA00022525"/>
    </source>
</evidence>
<keyword evidence="11" id="KW-1185">Reference proteome</keyword>
<dbReference type="SMART" id="SM00181">
    <property type="entry name" value="EGF"/>
    <property type="match status" value="4"/>
</dbReference>
<keyword evidence="7" id="KW-0325">Glycoprotein</keyword>
<sequence>MTETSRFLVVMLHVMASAVADQQKSLRRSAEDARAPAGGRTQPGLCGVAPTASCCSGWKSVNGVCQPTCGSCVNGKCVGPDQCLCSRGYEGARCANDVNECGLPARPCSQRCMNTHGSYRCYCEAGFALGADGHTCTNVDECERDGGACPPPRACRNTFGGFACVCGGGFVAGTLRGAVRCRDEDECLSGSHRCSRHARCLNTGGSYTCRCSEGYHGNGRACRPRRAPQSKAAMYYRYKLSRRTKRRHLSP</sequence>
<evidence type="ECO:0000259" key="10">
    <source>
        <dbReference type="PROSITE" id="PS50026"/>
    </source>
</evidence>
<dbReference type="Pfam" id="PF07645">
    <property type="entry name" value="EGF_CA"/>
    <property type="match status" value="2"/>
</dbReference>
<dbReference type="InterPro" id="IPR024731">
    <property type="entry name" value="NELL2-like_EGF"/>
</dbReference>
<dbReference type="InterPro" id="IPR018097">
    <property type="entry name" value="EGF_Ca-bd_CS"/>
</dbReference>
<dbReference type="GeneID" id="114862160"/>
<proteinExistence type="predicted"/>
<evidence type="ECO:0000313" key="12">
    <source>
        <dbReference type="RefSeq" id="XP_055369639.1"/>
    </source>
</evidence>
<feature type="domain" description="EGF-like" evidence="10">
    <location>
        <begin position="97"/>
        <end position="137"/>
    </location>
</feature>
<dbReference type="AlphaFoldDB" id="A0A9W2Y6S4"/>
<keyword evidence="6" id="KW-1015">Disulfide bond</keyword>
<dbReference type="SMART" id="SM00179">
    <property type="entry name" value="EGF_CA"/>
    <property type="match status" value="3"/>
</dbReference>
<accession>A0A9W2Y6S4</accession>
<dbReference type="PROSITE" id="PS50026">
    <property type="entry name" value="EGF_3"/>
    <property type="match status" value="2"/>
</dbReference>
<dbReference type="FunFam" id="2.10.25.10:FF:000038">
    <property type="entry name" value="Fibrillin 2"/>
    <property type="match status" value="1"/>
</dbReference>
<dbReference type="CDD" id="cd00054">
    <property type="entry name" value="EGF_CA"/>
    <property type="match status" value="2"/>
</dbReference>
<dbReference type="PANTHER" id="PTHR24050">
    <property type="entry name" value="PA14 DOMAIN-CONTAINING PROTEIN"/>
    <property type="match status" value="1"/>
</dbReference>
<gene>
    <name evidence="12" type="primary">LOC114862160</name>
</gene>